<sequence>MRVSILLTSFLLTTSTLAAPYGARVYRRQAEAGWADEIKQLSALQQLAEGSEEQIAFAAHEAGFDDIIKPKKGEFRTHAADSLIKKIGLNLMGTFGVPKDMLELIGAVPDPLLKQMIKQPLGQLMSSLDSLKAGKIPTLPGVAPKDLILQVLPNLGVPDNMVNLIKAAPDSFIQKITNLPGGQLSASIKELKQGKIPTIPGVDKAEMIAEFLPALGLPTLVLNILKATPGAIEQLGNLDANQLDKLLKDFKEGKFTGIPGLDLGPTTPKKPTTTAAAGAPGATATANPALPALPNLGGLPAVSPTPTAGGTLPVATNPAGALPIAPVATGVAGTLPGVTDPTTGTLPAVGATDPAAGTLPAVGATNPATGTLPVAAGPAGINIPGLNFSL</sequence>
<feature type="chain" id="PRO_5043956598" evidence="2">
    <location>
        <begin position="19"/>
        <end position="390"/>
    </location>
</feature>
<reference evidence="3 4" key="1">
    <citation type="submission" date="2023-08" db="EMBL/GenBank/DDBJ databases">
        <authorList>
            <person name="Palmer J.M."/>
        </authorList>
    </citation>
    <scope>NUCLEOTIDE SEQUENCE [LARGE SCALE GENOMIC DNA]</scope>
    <source>
        <strain evidence="3 4">TWF481</strain>
    </source>
</reference>
<gene>
    <name evidence="3" type="ORF">TWF481_007076</name>
</gene>
<proteinExistence type="predicted"/>
<organism evidence="3 4">
    <name type="scientific">Arthrobotrys musiformis</name>
    <dbReference type="NCBI Taxonomy" id="47236"/>
    <lineage>
        <taxon>Eukaryota</taxon>
        <taxon>Fungi</taxon>
        <taxon>Dikarya</taxon>
        <taxon>Ascomycota</taxon>
        <taxon>Pezizomycotina</taxon>
        <taxon>Orbiliomycetes</taxon>
        <taxon>Orbiliales</taxon>
        <taxon>Orbiliaceae</taxon>
        <taxon>Arthrobotrys</taxon>
    </lineage>
</organism>
<feature type="signal peptide" evidence="2">
    <location>
        <begin position="1"/>
        <end position="18"/>
    </location>
</feature>
<comment type="caution">
    <text evidence="3">The sequence shown here is derived from an EMBL/GenBank/DDBJ whole genome shotgun (WGS) entry which is preliminary data.</text>
</comment>
<name>A0AAV9WAD8_9PEZI</name>
<evidence type="ECO:0000313" key="3">
    <source>
        <dbReference type="EMBL" id="KAK6505155.1"/>
    </source>
</evidence>
<dbReference type="Proteomes" id="UP001370758">
    <property type="component" value="Unassembled WGS sequence"/>
</dbReference>
<dbReference type="AlphaFoldDB" id="A0AAV9WAD8"/>
<feature type="compositionally biased region" description="Low complexity" evidence="1">
    <location>
        <begin position="263"/>
        <end position="283"/>
    </location>
</feature>
<protein>
    <submittedName>
        <fullName evidence="3">Uncharacterized protein</fullName>
    </submittedName>
</protein>
<keyword evidence="4" id="KW-1185">Reference proteome</keyword>
<feature type="region of interest" description="Disordered" evidence="1">
    <location>
        <begin position="259"/>
        <end position="283"/>
    </location>
</feature>
<evidence type="ECO:0000313" key="4">
    <source>
        <dbReference type="Proteomes" id="UP001370758"/>
    </source>
</evidence>
<accession>A0AAV9WAD8</accession>
<evidence type="ECO:0000256" key="1">
    <source>
        <dbReference type="SAM" id="MobiDB-lite"/>
    </source>
</evidence>
<evidence type="ECO:0000256" key="2">
    <source>
        <dbReference type="SAM" id="SignalP"/>
    </source>
</evidence>
<dbReference type="EMBL" id="JAVHJL010000004">
    <property type="protein sequence ID" value="KAK6505155.1"/>
    <property type="molecule type" value="Genomic_DNA"/>
</dbReference>
<keyword evidence="2" id="KW-0732">Signal</keyword>